<dbReference type="InterPro" id="IPR000185">
    <property type="entry name" value="SecA"/>
</dbReference>
<comment type="subcellular location">
    <subcellularLocation>
        <location evidence="1">Membrane</location>
        <topology evidence="1">Peripheral membrane protein</topology>
    </subcellularLocation>
</comment>
<feature type="domain" description="SecA family profile" evidence="6">
    <location>
        <begin position="1"/>
        <end position="133"/>
    </location>
</feature>
<evidence type="ECO:0000256" key="3">
    <source>
        <dbReference type="ARBA" id="ARBA00022927"/>
    </source>
</evidence>
<sequence length="278" mass="31779">MHNTGWPMLAGTTSVEKSDSLSEQLHEAGIPPEGAAQDEVIAKLHNAFLEIVKEYMVYIKEERKRVVSAGELHVIGSKWHASGRIDNQQLFEYDEVLKSQRDRVYTEQRRALEADNLQSLLIEYAELTMDNILEHSTVFLHLGFGILYCYLLNDLTPELLQDKCSSYEDLQDYLHLCGCKAYLQKEGYCGQTSPRLNDGSREVLILSNIDRLWKNTQALKFEPVLVKKDDEQKRQNEKSEEMTGTFLEDAKLGICFVSHLGLQSAAKIMAWKLTKANY</sequence>
<dbReference type="InterPro" id="IPR027417">
    <property type="entry name" value="P-loop_NTPase"/>
</dbReference>
<evidence type="ECO:0000313" key="7">
    <source>
        <dbReference type="EMBL" id="KAK6941159.1"/>
    </source>
</evidence>
<evidence type="ECO:0000256" key="1">
    <source>
        <dbReference type="ARBA" id="ARBA00004170"/>
    </source>
</evidence>
<reference evidence="7 8" key="1">
    <citation type="submission" date="2023-12" db="EMBL/GenBank/DDBJ databases">
        <title>A high-quality genome assembly for Dillenia turbinata (Dilleniales).</title>
        <authorList>
            <person name="Chanderbali A."/>
        </authorList>
    </citation>
    <scope>NUCLEOTIDE SEQUENCE [LARGE SCALE GENOMIC DNA]</scope>
    <source>
        <strain evidence="7">LSX21</strain>
        <tissue evidence="7">Leaf</tissue>
    </source>
</reference>
<dbReference type="InterPro" id="IPR014018">
    <property type="entry name" value="SecA_motor_DEAD"/>
</dbReference>
<proteinExistence type="inferred from homology"/>
<dbReference type="EMBL" id="JBAMMX010000005">
    <property type="protein sequence ID" value="KAK6941159.1"/>
    <property type="molecule type" value="Genomic_DNA"/>
</dbReference>
<evidence type="ECO:0000256" key="2">
    <source>
        <dbReference type="ARBA" id="ARBA00007650"/>
    </source>
</evidence>
<dbReference type="InterPro" id="IPR011116">
    <property type="entry name" value="SecA_Wing/Scaffold"/>
</dbReference>
<keyword evidence="3" id="KW-0813">Transport</keyword>
<dbReference type="PANTHER" id="PTHR30612:SF0">
    <property type="entry name" value="CHLOROPLAST PROTEIN-TRANSPORTING ATPASE"/>
    <property type="match status" value="1"/>
</dbReference>
<organism evidence="7 8">
    <name type="scientific">Dillenia turbinata</name>
    <dbReference type="NCBI Taxonomy" id="194707"/>
    <lineage>
        <taxon>Eukaryota</taxon>
        <taxon>Viridiplantae</taxon>
        <taxon>Streptophyta</taxon>
        <taxon>Embryophyta</taxon>
        <taxon>Tracheophyta</taxon>
        <taxon>Spermatophyta</taxon>
        <taxon>Magnoliopsida</taxon>
        <taxon>eudicotyledons</taxon>
        <taxon>Gunneridae</taxon>
        <taxon>Pentapetalae</taxon>
        <taxon>Dilleniales</taxon>
        <taxon>Dilleniaceae</taxon>
        <taxon>Dillenia</taxon>
    </lineage>
</organism>
<feature type="region of interest" description="Disordered" evidence="5">
    <location>
        <begin position="1"/>
        <end position="24"/>
    </location>
</feature>
<dbReference type="Gene3D" id="3.40.50.300">
    <property type="entry name" value="P-loop containing nucleotide triphosphate hydrolases"/>
    <property type="match status" value="1"/>
</dbReference>
<dbReference type="Proteomes" id="UP001370490">
    <property type="component" value="Unassembled WGS sequence"/>
</dbReference>
<dbReference type="Pfam" id="PF07516">
    <property type="entry name" value="SecA_SW"/>
    <property type="match status" value="1"/>
</dbReference>
<dbReference type="PANTHER" id="PTHR30612">
    <property type="entry name" value="SECA INNER MEMBRANE COMPONENT OF SEC PROTEIN SECRETION SYSTEM"/>
    <property type="match status" value="1"/>
</dbReference>
<dbReference type="GO" id="GO:0005524">
    <property type="term" value="F:ATP binding"/>
    <property type="evidence" value="ECO:0007669"/>
    <property type="project" value="InterPro"/>
</dbReference>
<dbReference type="Gene3D" id="1.10.3060.10">
    <property type="entry name" value="Helical scaffold and wing domains of SecA"/>
    <property type="match status" value="1"/>
</dbReference>
<dbReference type="AlphaFoldDB" id="A0AAN8ZHB7"/>
<name>A0AAN8ZHB7_9MAGN</name>
<dbReference type="InterPro" id="IPR036266">
    <property type="entry name" value="SecA_Wing/Scaffold_sf"/>
</dbReference>
<evidence type="ECO:0000256" key="4">
    <source>
        <dbReference type="ARBA" id="ARBA00023010"/>
    </source>
</evidence>
<dbReference type="GO" id="GO:0006605">
    <property type="term" value="P:protein targeting"/>
    <property type="evidence" value="ECO:0007669"/>
    <property type="project" value="InterPro"/>
</dbReference>
<dbReference type="GO" id="GO:0016020">
    <property type="term" value="C:membrane"/>
    <property type="evidence" value="ECO:0007669"/>
    <property type="project" value="UniProtKB-SubCell"/>
</dbReference>
<comment type="caution">
    <text evidence="7">The sequence shown here is derived from an EMBL/GenBank/DDBJ whole genome shotgun (WGS) entry which is preliminary data.</text>
</comment>
<keyword evidence="3" id="KW-0653">Protein transport</keyword>
<evidence type="ECO:0000259" key="6">
    <source>
        <dbReference type="PROSITE" id="PS51196"/>
    </source>
</evidence>
<dbReference type="PROSITE" id="PS51196">
    <property type="entry name" value="SECA_MOTOR_DEAD"/>
    <property type="match status" value="1"/>
</dbReference>
<keyword evidence="8" id="KW-1185">Reference proteome</keyword>
<protein>
    <submittedName>
        <fullName evidence="7">SecA Wing/Scaffold</fullName>
    </submittedName>
</protein>
<gene>
    <name evidence="7" type="ORF">RJ641_030690</name>
</gene>
<dbReference type="GO" id="GO:0017038">
    <property type="term" value="P:protein import"/>
    <property type="evidence" value="ECO:0007669"/>
    <property type="project" value="InterPro"/>
</dbReference>
<evidence type="ECO:0000256" key="5">
    <source>
        <dbReference type="SAM" id="MobiDB-lite"/>
    </source>
</evidence>
<evidence type="ECO:0000313" key="8">
    <source>
        <dbReference type="Proteomes" id="UP001370490"/>
    </source>
</evidence>
<dbReference type="SUPFAM" id="SSF81886">
    <property type="entry name" value="Helical scaffold and wing domains of SecA"/>
    <property type="match status" value="1"/>
</dbReference>
<accession>A0AAN8ZHB7</accession>
<keyword evidence="4" id="KW-0811">Translocation</keyword>
<dbReference type="GO" id="GO:0006886">
    <property type="term" value="P:intracellular protein transport"/>
    <property type="evidence" value="ECO:0007669"/>
    <property type="project" value="InterPro"/>
</dbReference>
<comment type="similarity">
    <text evidence="2">Belongs to the SecA family.</text>
</comment>